<sequence>MKGLSYNSKYKKDFIYKISDYFYCEICNYVTDLASVTNHVKDYKHLFRKTNPTNSINSNNVTRKRNGLVNYHGMTMTKFQWHGIVDNHCVLCNVPIQDAEHIKRSDHMVALVQSRMMVNDDLQYIRKINNYTMYCFTCQKFFDKNSTHSHDIADKTKSSIEECDRAQGDELKKAIVNKLLTPADEENKLYNALIKKERKYFYIDLENGIARCFQCKSPVRKVTLDNLMAHRKAHSAENDDSDSSNDSCVYAEIVDHGKRRAAIAQYGKRHFVKLNQGGSKGYCSICDVYISAHLSMVKQHVRGARHQGILFAKTLKKGVHQDNRIWYKPMKKSLHVYLRQILFTGKSQVVCMNNSICVDVFSFMLILPIGDDKIKCFTCNEIYKSTEICQHCNTDLHMNKLVGASVMDIDYDSELADEFVREVRE</sequence>
<dbReference type="EMBL" id="OW152838">
    <property type="protein sequence ID" value="CAH2059325.1"/>
    <property type="molecule type" value="Genomic_DNA"/>
</dbReference>
<dbReference type="Proteomes" id="UP000837857">
    <property type="component" value="Chromosome 26"/>
</dbReference>
<accession>A0ABN8ILR1</accession>
<gene>
    <name evidence="1" type="ORF">IPOD504_LOCUS10820</name>
</gene>
<keyword evidence="2" id="KW-1185">Reference proteome</keyword>
<feature type="non-terminal residue" evidence="1">
    <location>
        <position position="425"/>
    </location>
</feature>
<reference evidence="1" key="1">
    <citation type="submission" date="2022-03" db="EMBL/GenBank/DDBJ databases">
        <authorList>
            <person name="Martin H S."/>
        </authorList>
    </citation>
    <scope>NUCLEOTIDE SEQUENCE</scope>
</reference>
<organism evidence="1 2">
    <name type="scientific">Iphiclides podalirius</name>
    <name type="common">scarce swallowtail</name>
    <dbReference type="NCBI Taxonomy" id="110791"/>
    <lineage>
        <taxon>Eukaryota</taxon>
        <taxon>Metazoa</taxon>
        <taxon>Ecdysozoa</taxon>
        <taxon>Arthropoda</taxon>
        <taxon>Hexapoda</taxon>
        <taxon>Insecta</taxon>
        <taxon>Pterygota</taxon>
        <taxon>Neoptera</taxon>
        <taxon>Endopterygota</taxon>
        <taxon>Lepidoptera</taxon>
        <taxon>Glossata</taxon>
        <taxon>Ditrysia</taxon>
        <taxon>Papilionoidea</taxon>
        <taxon>Papilionidae</taxon>
        <taxon>Papilioninae</taxon>
        <taxon>Iphiclides</taxon>
    </lineage>
</organism>
<evidence type="ECO:0000313" key="1">
    <source>
        <dbReference type="EMBL" id="CAH2059325.1"/>
    </source>
</evidence>
<proteinExistence type="predicted"/>
<evidence type="ECO:0000313" key="2">
    <source>
        <dbReference type="Proteomes" id="UP000837857"/>
    </source>
</evidence>
<name>A0ABN8ILR1_9NEOP</name>
<protein>
    <recommendedName>
        <fullName evidence="3">C2H2-type domain-containing protein</fullName>
    </recommendedName>
</protein>
<evidence type="ECO:0008006" key="3">
    <source>
        <dbReference type="Google" id="ProtNLM"/>
    </source>
</evidence>